<feature type="binding site" evidence="10">
    <location>
        <position position="168"/>
    </location>
    <ligand>
        <name>substrate</name>
    </ligand>
</feature>
<evidence type="ECO:0000256" key="2">
    <source>
        <dbReference type="ARBA" id="ARBA00022516"/>
    </source>
</evidence>
<feature type="binding site" evidence="10">
    <location>
        <position position="79"/>
    </location>
    <ligand>
        <name>Mn(2+)</name>
        <dbReference type="ChEBI" id="CHEBI:29035"/>
        <label>2</label>
    </ligand>
</feature>
<dbReference type="SUPFAM" id="SSF56300">
    <property type="entry name" value="Metallo-dependent phosphatases"/>
    <property type="match status" value="1"/>
</dbReference>
<dbReference type="NCBIfam" id="TIGR01854">
    <property type="entry name" value="lipid_A_lpxH"/>
    <property type="match status" value="1"/>
</dbReference>
<evidence type="ECO:0000256" key="8">
    <source>
        <dbReference type="ARBA" id="ARBA00023136"/>
    </source>
</evidence>
<dbReference type="InterPro" id="IPR010138">
    <property type="entry name" value="UDP-diacylglucosamine_Hdrlase"/>
</dbReference>
<dbReference type="InterPro" id="IPR029052">
    <property type="entry name" value="Metallo-depent_PP-like"/>
</dbReference>
<proteinExistence type="inferred from homology"/>
<comment type="subcellular location">
    <subcellularLocation>
        <location evidence="10">Cell inner membrane</location>
        <topology evidence="10">Peripheral membrane protein</topology>
        <orientation evidence="10">Cytoplasmic side</orientation>
    </subcellularLocation>
</comment>
<feature type="binding site" evidence="10">
    <location>
        <position position="200"/>
    </location>
    <ligand>
        <name>Mn(2+)</name>
        <dbReference type="ChEBI" id="CHEBI:29035"/>
        <label>2</label>
    </ligand>
</feature>
<keyword evidence="8 10" id="KW-0472">Membrane</keyword>
<name>A0ABT6J5H9_9GAMM</name>
<dbReference type="GO" id="GO:0016787">
    <property type="term" value="F:hydrolase activity"/>
    <property type="evidence" value="ECO:0007669"/>
    <property type="project" value="UniProtKB-KW"/>
</dbReference>
<feature type="domain" description="Calcineurin-like phosphoesterase" evidence="11">
    <location>
        <begin position="1"/>
        <end position="204"/>
    </location>
</feature>
<feature type="binding site" evidence="10">
    <location>
        <position position="122"/>
    </location>
    <ligand>
        <name>substrate</name>
    </ligand>
</feature>
<feature type="binding site" evidence="10">
    <location>
        <position position="41"/>
    </location>
    <ligand>
        <name>Mn(2+)</name>
        <dbReference type="ChEBI" id="CHEBI:29035"/>
        <label>2</label>
    </ligand>
</feature>
<evidence type="ECO:0000256" key="1">
    <source>
        <dbReference type="ARBA" id="ARBA00022475"/>
    </source>
</evidence>
<protein>
    <recommendedName>
        <fullName evidence="10">UDP-2,3-diacylglucosamine hydrolase</fullName>
        <ecNumber evidence="10">3.6.1.54</ecNumber>
    </recommendedName>
    <alternativeName>
        <fullName evidence="10">UDP-2,3-diacylglucosamine diphosphatase</fullName>
    </alternativeName>
</protein>
<evidence type="ECO:0000256" key="3">
    <source>
        <dbReference type="ARBA" id="ARBA00022519"/>
    </source>
</evidence>
<evidence type="ECO:0000313" key="13">
    <source>
        <dbReference type="Proteomes" id="UP001156940"/>
    </source>
</evidence>
<feature type="binding site" evidence="10">
    <location>
        <position position="202"/>
    </location>
    <ligand>
        <name>Mn(2+)</name>
        <dbReference type="ChEBI" id="CHEBI:29035"/>
        <label>1</label>
    </ligand>
</feature>
<dbReference type="PANTHER" id="PTHR34990">
    <property type="entry name" value="UDP-2,3-DIACYLGLUCOSAMINE HYDROLASE-RELATED"/>
    <property type="match status" value="1"/>
</dbReference>
<evidence type="ECO:0000256" key="6">
    <source>
        <dbReference type="ARBA" id="ARBA00022801"/>
    </source>
</evidence>
<dbReference type="Gene3D" id="3.60.21.10">
    <property type="match status" value="1"/>
</dbReference>
<comment type="function">
    <text evidence="10">Hydrolyzes the pyrophosphate bond of UDP-2,3-diacylglucosamine to yield 2,3-diacylglucosamine 1-phosphate (lipid X) and UMP by catalyzing the attack of water at the alpha-P atom. Involved in the biosynthesis of lipid A, a phosphorylated glycolipid that anchors the lipopolysaccharide to the outer membrane of the cell.</text>
</comment>
<dbReference type="EMBL" id="JARXRM010000011">
    <property type="protein sequence ID" value="MDH5821782.1"/>
    <property type="molecule type" value="Genomic_DNA"/>
</dbReference>
<sequence>MTTLFISDLHLDPGRPEITRLFGEFVDGEARSADALYILGDLFESWVGDDDPSEAGGFVAERLKQLVESGVPVYFMHGNRDFMLGPEYARRAGMALLPDPSVIMLQGRPVLLMHGDLLCTDDVEYQRIRAQTRDPDWQAQMLSQPLPARLAFAHQARASSQSRQGALRDAGTMESITDVAPRTVEETFARYGVDTLIHGHTHRPAIHRLEVGGRACRRIVLGDWYEQGSVLRVPGQGQPELSAL</sequence>
<dbReference type="InterPro" id="IPR004843">
    <property type="entry name" value="Calcineurin-like_PHP"/>
</dbReference>
<comment type="pathway">
    <text evidence="10">Glycolipid biosynthesis; lipid IV(A) biosynthesis; lipid IV(A) from (3R)-3-hydroxytetradecanoyl-[acyl-carrier-protein] and UDP-N-acetyl-alpha-D-glucosamine: step 4/6.</text>
</comment>
<evidence type="ECO:0000256" key="7">
    <source>
        <dbReference type="ARBA" id="ARBA00023098"/>
    </source>
</evidence>
<feature type="binding site" evidence="10">
    <location>
        <position position="200"/>
    </location>
    <ligand>
        <name>substrate</name>
    </ligand>
</feature>
<comment type="similarity">
    <text evidence="10">Belongs to the LpxH family.</text>
</comment>
<keyword evidence="9 10" id="KW-0464">Manganese</keyword>
<dbReference type="CDD" id="cd07398">
    <property type="entry name" value="MPP_YbbF-LpxH"/>
    <property type="match status" value="1"/>
</dbReference>
<organism evidence="12 13">
    <name type="scientific">Luteimonas endophytica</name>
    <dbReference type="NCBI Taxonomy" id="3042023"/>
    <lineage>
        <taxon>Bacteria</taxon>
        <taxon>Pseudomonadati</taxon>
        <taxon>Pseudomonadota</taxon>
        <taxon>Gammaproteobacteria</taxon>
        <taxon>Lysobacterales</taxon>
        <taxon>Lysobacteraceae</taxon>
        <taxon>Luteimonas</taxon>
    </lineage>
</organism>
<keyword evidence="3 10" id="KW-0997">Cell inner membrane</keyword>
<evidence type="ECO:0000313" key="12">
    <source>
        <dbReference type="EMBL" id="MDH5821782.1"/>
    </source>
</evidence>
<keyword evidence="6 10" id="KW-0378">Hydrolase</keyword>
<feature type="binding site" evidence="10">
    <location>
        <position position="41"/>
    </location>
    <ligand>
        <name>Mn(2+)</name>
        <dbReference type="ChEBI" id="CHEBI:29035"/>
        <label>1</label>
    </ligand>
</feature>
<feature type="binding site" evidence="10">
    <location>
        <position position="8"/>
    </location>
    <ligand>
        <name>Mn(2+)</name>
        <dbReference type="ChEBI" id="CHEBI:29035"/>
        <label>1</label>
    </ligand>
</feature>
<dbReference type="InterPro" id="IPR043461">
    <property type="entry name" value="LpxH-like"/>
</dbReference>
<comment type="caution">
    <text evidence="12">The sequence shown here is derived from an EMBL/GenBank/DDBJ whole genome shotgun (WGS) entry which is preliminary data.</text>
</comment>
<comment type="cofactor">
    <cofactor evidence="10">
        <name>Mn(2+)</name>
        <dbReference type="ChEBI" id="CHEBI:29035"/>
    </cofactor>
    <text evidence="10">Binds 2 Mn(2+) ions per subunit in a binuclear metal center.</text>
</comment>
<gene>
    <name evidence="10 12" type="primary">lpxH</name>
    <name evidence="12" type="ORF">QFW77_02065</name>
</gene>
<evidence type="ECO:0000256" key="5">
    <source>
        <dbReference type="ARBA" id="ARBA00022723"/>
    </source>
</evidence>
<comment type="catalytic activity">
    <reaction evidence="10">
        <text>UDP-2-N,3-O-bis[(3R)-3-hydroxytetradecanoyl]-alpha-D-glucosamine + H2O = 2-N,3-O-bis[(3R)-3-hydroxytetradecanoyl]-alpha-D-glucosaminyl 1-phosphate + UMP + 2 H(+)</text>
        <dbReference type="Rhea" id="RHEA:25213"/>
        <dbReference type="ChEBI" id="CHEBI:15377"/>
        <dbReference type="ChEBI" id="CHEBI:15378"/>
        <dbReference type="ChEBI" id="CHEBI:57865"/>
        <dbReference type="ChEBI" id="CHEBI:57957"/>
        <dbReference type="ChEBI" id="CHEBI:78847"/>
        <dbReference type="EC" id="3.6.1.54"/>
    </reaction>
</comment>
<evidence type="ECO:0000259" key="11">
    <source>
        <dbReference type="Pfam" id="PF00149"/>
    </source>
</evidence>
<dbReference type="RefSeq" id="WP_280572564.1">
    <property type="nucleotide sequence ID" value="NZ_JARXRM010000011.1"/>
</dbReference>
<keyword evidence="5 10" id="KW-0479">Metal-binding</keyword>
<dbReference type="Pfam" id="PF00149">
    <property type="entry name" value="Metallophos"/>
    <property type="match status" value="1"/>
</dbReference>
<feature type="binding site" evidence="10">
    <location>
        <begin position="79"/>
        <end position="80"/>
    </location>
    <ligand>
        <name>substrate</name>
    </ligand>
</feature>
<keyword evidence="13" id="KW-1185">Reference proteome</keyword>
<feature type="binding site" evidence="10">
    <location>
        <position position="10"/>
    </location>
    <ligand>
        <name>Mn(2+)</name>
        <dbReference type="ChEBI" id="CHEBI:29035"/>
        <label>1</label>
    </ligand>
</feature>
<feature type="binding site" evidence="10">
    <location>
        <position position="160"/>
    </location>
    <ligand>
        <name>substrate</name>
    </ligand>
</feature>
<keyword evidence="4 10" id="KW-0441">Lipid A biosynthesis</keyword>
<keyword evidence="7 10" id="KW-0443">Lipid metabolism</keyword>
<feature type="binding site" evidence="10">
    <location>
        <position position="114"/>
    </location>
    <ligand>
        <name>Mn(2+)</name>
        <dbReference type="ChEBI" id="CHEBI:29035"/>
        <label>2</label>
    </ligand>
</feature>
<keyword evidence="1 10" id="KW-1003">Cell membrane</keyword>
<dbReference type="PANTHER" id="PTHR34990:SF1">
    <property type="entry name" value="UDP-2,3-DIACYLGLUCOSAMINE HYDROLASE"/>
    <property type="match status" value="1"/>
</dbReference>
<dbReference type="EC" id="3.6.1.54" evidence="10"/>
<evidence type="ECO:0000256" key="4">
    <source>
        <dbReference type="ARBA" id="ARBA00022556"/>
    </source>
</evidence>
<reference evidence="12 13" key="1">
    <citation type="submission" date="2023-04" db="EMBL/GenBank/DDBJ databases">
        <title>Luteimonas endophyticus RD2P54.</title>
        <authorList>
            <person name="Sun J.-Q."/>
        </authorList>
    </citation>
    <scope>NUCLEOTIDE SEQUENCE [LARGE SCALE GENOMIC DNA]</scope>
    <source>
        <strain evidence="12 13">RD2P54</strain>
    </source>
</reference>
<evidence type="ECO:0000256" key="9">
    <source>
        <dbReference type="ARBA" id="ARBA00023211"/>
    </source>
</evidence>
<dbReference type="Proteomes" id="UP001156940">
    <property type="component" value="Unassembled WGS sequence"/>
</dbReference>
<comment type="caution">
    <text evidence="10">Lacks conserved residue(s) required for the propagation of feature annotation.</text>
</comment>
<dbReference type="NCBIfam" id="NF003743">
    <property type="entry name" value="PRK05340.1"/>
    <property type="match status" value="1"/>
</dbReference>
<accession>A0ABT6J5H9</accession>
<dbReference type="HAMAP" id="MF_00575">
    <property type="entry name" value="LpxH"/>
    <property type="match status" value="1"/>
</dbReference>
<evidence type="ECO:0000256" key="10">
    <source>
        <dbReference type="HAMAP-Rule" id="MF_00575"/>
    </source>
</evidence>
<keyword evidence="2 10" id="KW-0444">Lipid biosynthesis</keyword>